<dbReference type="EMBL" id="JAGGLT010000007">
    <property type="protein sequence ID" value="MBP2071373.1"/>
    <property type="molecule type" value="Genomic_DNA"/>
</dbReference>
<keyword evidence="1" id="KW-1133">Transmembrane helix</keyword>
<evidence type="ECO:0000259" key="2">
    <source>
        <dbReference type="PROSITE" id="PS50035"/>
    </source>
</evidence>
<dbReference type="Proteomes" id="UP001166402">
    <property type="component" value="Unassembled WGS sequence"/>
</dbReference>
<dbReference type="PROSITE" id="PS50035">
    <property type="entry name" value="PLD"/>
    <property type="match status" value="1"/>
</dbReference>
<keyword evidence="1" id="KW-0472">Membrane</keyword>
<sequence length="195" mass="23080">MKDIKLISSAKIDDFRYPKNSILLRKLILQNRNTDEDAINKRKSLYNFTVYLTLILIIYTLISIVLLATKNINLFTLTPYVYMISVILILFLRKKILSIRTYTYSYTTPFFIKFINDDELFLHYKLYIIDNSYAFLGSLNFTRKGLFDNYESCITIKDEKVVKKLSDYFDYITNISCRQVDISLWGRIIHGEPIN</sequence>
<keyword evidence="4" id="KW-1185">Reference proteome</keyword>
<gene>
    <name evidence="3" type="ORF">J2Z80_000887</name>
</gene>
<feature type="transmembrane region" description="Helical" evidence="1">
    <location>
        <begin position="74"/>
        <end position="92"/>
    </location>
</feature>
<proteinExistence type="predicted"/>
<accession>A0ABS4NCG7</accession>
<dbReference type="SUPFAM" id="SSF56024">
    <property type="entry name" value="Phospholipase D/nuclease"/>
    <property type="match status" value="1"/>
</dbReference>
<comment type="caution">
    <text evidence="3">The sequence shown here is derived from an EMBL/GenBank/DDBJ whole genome shotgun (WGS) entry which is preliminary data.</text>
</comment>
<reference evidence="3" key="1">
    <citation type="submission" date="2021-03" db="EMBL/GenBank/DDBJ databases">
        <title>Genomic Encyclopedia of Type Strains, Phase IV (KMG-IV): sequencing the most valuable type-strain genomes for metagenomic binning, comparative biology and taxonomic classification.</title>
        <authorList>
            <person name="Goeker M."/>
        </authorList>
    </citation>
    <scope>NUCLEOTIDE SEQUENCE</scope>
    <source>
        <strain evidence="3">DSM 101588</strain>
    </source>
</reference>
<feature type="domain" description="PLD phosphodiesterase" evidence="2">
    <location>
        <begin position="118"/>
        <end position="145"/>
    </location>
</feature>
<feature type="transmembrane region" description="Helical" evidence="1">
    <location>
        <begin position="48"/>
        <end position="68"/>
    </location>
</feature>
<evidence type="ECO:0000313" key="4">
    <source>
        <dbReference type="Proteomes" id="UP001166402"/>
    </source>
</evidence>
<dbReference type="Pfam" id="PF13091">
    <property type="entry name" value="PLDc_2"/>
    <property type="match status" value="1"/>
</dbReference>
<name>A0ABS4NCG7_9THEO</name>
<organism evidence="3 4">
    <name type="scientific">Thermoanaerobacterium butyriciformans</name>
    <dbReference type="NCBI Taxonomy" id="1702242"/>
    <lineage>
        <taxon>Bacteria</taxon>
        <taxon>Bacillati</taxon>
        <taxon>Bacillota</taxon>
        <taxon>Clostridia</taxon>
        <taxon>Thermoanaerobacterales</taxon>
        <taxon>Thermoanaerobacteraceae</taxon>
        <taxon>Thermoanaerobacterium</taxon>
    </lineage>
</organism>
<dbReference type="Gene3D" id="3.30.870.10">
    <property type="entry name" value="Endonuclease Chain A"/>
    <property type="match status" value="1"/>
</dbReference>
<evidence type="ECO:0000313" key="3">
    <source>
        <dbReference type="EMBL" id="MBP2071373.1"/>
    </source>
</evidence>
<dbReference type="InterPro" id="IPR001736">
    <property type="entry name" value="PLipase_D/transphosphatidylase"/>
</dbReference>
<keyword evidence="1" id="KW-0812">Transmembrane</keyword>
<dbReference type="RefSeq" id="WP_349292575.1">
    <property type="nucleotide sequence ID" value="NZ_JAGGLT010000007.1"/>
</dbReference>
<evidence type="ECO:0000256" key="1">
    <source>
        <dbReference type="SAM" id="Phobius"/>
    </source>
</evidence>
<protein>
    <submittedName>
        <fullName evidence="3">Phosphatidylserine/phosphatidylglycerophosphate/ cardiolipin synthase-like enzyme</fullName>
    </submittedName>
</protein>
<dbReference type="InterPro" id="IPR025202">
    <property type="entry name" value="PLD-like_dom"/>
</dbReference>